<organism evidence="3 4">
    <name type="scientific">Salininema proteolyticum</name>
    <dbReference type="NCBI Taxonomy" id="1607685"/>
    <lineage>
        <taxon>Bacteria</taxon>
        <taxon>Bacillati</taxon>
        <taxon>Actinomycetota</taxon>
        <taxon>Actinomycetes</taxon>
        <taxon>Glycomycetales</taxon>
        <taxon>Glycomycetaceae</taxon>
        <taxon>Salininema</taxon>
    </lineage>
</organism>
<keyword evidence="4" id="KW-1185">Reference proteome</keyword>
<gene>
    <name evidence="3" type="ORF">ACFPET_11290</name>
</gene>
<comment type="caution">
    <text evidence="3">The sequence shown here is derived from an EMBL/GenBank/DDBJ whole genome shotgun (WGS) entry which is preliminary data.</text>
</comment>
<keyword evidence="2" id="KW-0812">Transmembrane</keyword>
<keyword evidence="2" id="KW-1133">Transmembrane helix</keyword>
<sequence length="136" mass="14283">MDEDKWRALAPEDDRPRVSVAAPESPGRHAADPEPVPSTKIRTAGTLSHAALLLSPLLGGFFLALMALELAKQGEREVGESEGFLLGAGQIPHIRRRAKTALGITAVAAAVALSVLVLVLLRVWLGGGAEYGDNTV</sequence>
<dbReference type="RefSeq" id="WP_380620986.1">
    <property type="nucleotide sequence ID" value="NZ_JBHSDK010000015.1"/>
</dbReference>
<evidence type="ECO:0000256" key="1">
    <source>
        <dbReference type="SAM" id="MobiDB-lite"/>
    </source>
</evidence>
<evidence type="ECO:0000313" key="4">
    <source>
        <dbReference type="Proteomes" id="UP001595823"/>
    </source>
</evidence>
<proteinExistence type="predicted"/>
<protein>
    <submittedName>
        <fullName evidence="3">Uncharacterized protein</fullName>
    </submittedName>
</protein>
<name>A0ABV8TZJ4_9ACTN</name>
<feature type="transmembrane region" description="Helical" evidence="2">
    <location>
        <begin position="47"/>
        <end position="68"/>
    </location>
</feature>
<evidence type="ECO:0000313" key="3">
    <source>
        <dbReference type="EMBL" id="MFC4335786.1"/>
    </source>
</evidence>
<evidence type="ECO:0000256" key="2">
    <source>
        <dbReference type="SAM" id="Phobius"/>
    </source>
</evidence>
<feature type="transmembrane region" description="Helical" evidence="2">
    <location>
        <begin position="101"/>
        <end position="125"/>
    </location>
</feature>
<feature type="compositionally biased region" description="Basic and acidic residues" evidence="1">
    <location>
        <begin position="1"/>
        <end position="17"/>
    </location>
</feature>
<feature type="region of interest" description="Disordered" evidence="1">
    <location>
        <begin position="1"/>
        <end position="39"/>
    </location>
</feature>
<keyword evidence="2" id="KW-0472">Membrane</keyword>
<reference evidence="4" key="1">
    <citation type="journal article" date="2019" name="Int. J. Syst. Evol. Microbiol.">
        <title>The Global Catalogue of Microorganisms (GCM) 10K type strain sequencing project: providing services to taxonomists for standard genome sequencing and annotation.</title>
        <authorList>
            <consortium name="The Broad Institute Genomics Platform"/>
            <consortium name="The Broad Institute Genome Sequencing Center for Infectious Disease"/>
            <person name="Wu L."/>
            <person name="Ma J."/>
        </authorList>
    </citation>
    <scope>NUCLEOTIDE SEQUENCE [LARGE SCALE GENOMIC DNA]</scope>
    <source>
        <strain evidence="4">IBRC-M 10908</strain>
    </source>
</reference>
<accession>A0ABV8TZJ4</accession>
<dbReference type="Proteomes" id="UP001595823">
    <property type="component" value="Unassembled WGS sequence"/>
</dbReference>
<dbReference type="EMBL" id="JBHSDK010000015">
    <property type="protein sequence ID" value="MFC4335786.1"/>
    <property type="molecule type" value="Genomic_DNA"/>
</dbReference>